<reference evidence="1" key="1">
    <citation type="journal article" date="2014" name="Front. Microbiol.">
        <title>High frequency of phylogenetically diverse reductive dehalogenase-homologous genes in deep subseafloor sedimentary metagenomes.</title>
        <authorList>
            <person name="Kawai M."/>
            <person name="Futagami T."/>
            <person name="Toyoda A."/>
            <person name="Takaki Y."/>
            <person name="Nishi S."/>
            <person name="Hori S."/>
            <person name="Arai W."/>
            <person name="Tsubouchi T."/>
            <person name="Morono Y."/>
            <person name="Uchiyama I."/>
            <person name="Ito T."/>
            <person name="Fujiyama A."/>
            <person name="Inagaki F."/>
            <person name="Takami H."/>
        </authorList>
    </citation>
    <scope>NUCLEOTIDE SEQUENCE</scope>
    <source>
        <strain evidence="1">Expedition CK06-06</strain>
    </source>
</reference>
<gene>
    <name evidence="1" type="ORF">S01H1_64990</name>
</gene>
<dbReference type="AlphaFoldDB" id="X0XA60"/>
<feature type="non-terminal residue" evidence="1">
    <location>
        <position position="1"/>
    </location>
</feature>
<evidence type="ECO:0000313" key="1">
    <source>
        <dbReference type="EMBL" id="GAG33548.1"/>
    </source>
</evidence>
<comment type="caution">
    <text evidence="1">The sequence shown here is derived from an EMBL/GenBank/DDBJ whole genome shotgun (WGS) entry which is preliminary data.</text>
</comment>
<sequence length="251" mass="27971">SCGEAPQKTGERIYALEQIGTTMIVQVYTDGFDDLTLQEKVTAYYLYRAAIAGRDITYDQHHKYALEIRKILDGIAAHPAGIVPDAYNKILDYTKLFWINNGMYNNRTREKFVPEVEFDTFVEAARTAQESGADMGLKPGENIEEKLEALRRIIFDAGFEPLLANKSPRPEEDVLQTSANNLYEGVTADEARAFQDVAKNPLNSKLIKQGGQLIELVYRAGGGGVQPGMYATELSNIIEEFETGMPFTTEA</sequence>
<organism evidence="1">
    <name type="scientific">marine sediment metagenome</name>
    <dbReference type="NCBI Taxonomy" id="412755"/>
    <lineage>
        <taxon>unclassified sequences</taxon>
        <taxon>metagenomes</taxon>
        <taxon>ecological metagenomes</taxon>
    </lineage>
</organism>
<protein>
    <submittedName>
        <fullName evidence="1">Uncharacterized protein</fullName>
    </submittedName>
</protein>
<name>X0XA60_9ZZZZ</name>
<feature type="non-terminal residue" evidence="1">
    <location>
        <position position="251"/>
    </location>
</feature>
<proteinExistence type="predicted"/>
<dbReference type="EMBL" id="BARS01042874">
    <property type="protein sequence ID" value="GAG33548.1"/>
    <property type="molecule type" value="Genomic_DNA"/>
</dbReference>
<accession>X0XA60</accession>